<proteinExistence type="predicted"/>
<sequence>MSLDTVNGEDTAGGQAPPVRAALDLTVLGHPRLRVGQVGRITGLARVPAGPLRLSRVVHSFTTSGGYTAEVGLIAAGAGERAQVAAGVQVVVDRWRDMTHRALDDHPAIDVGEVTGYADGAGGKHLASLHYAQAPDPDVLAPSVASPVDPTVDLHEKPIASVFAFDRTGLVVPVYPGMRALLAHNRGAVNDAVLAGFLWPDNPVLRRPANEPGDYWLALPTALGDDGLPTGPGANDLTDAGGRRVIQATGLHLLVGAGALPEVGTRPDPPDDDTITIEHHSGTTITVDAGGAVTISTGDKPITLTNGEVSLKLDGSKVAVS</sequence>
<dbReference type="RefSeq" id="WP_350791462.1">
    <property type="nucleotide sequence ID" value="NZ_JBEPEK010000752.1"/>
</dbReference>
<organism evidence="1 2">
    <name type="scientific">Streptomyces hyaluromycini</name>
    <dbReference type="NCBI Taxonomy" id="1377993"/>
    <lineage>
        <taxon>Bacteria</taxon>
        <taxon>Bacillati</taxon>
        <taxon>Actinomycetota</taxon>
        <taxon>Actinomycetes</taxon>
        <taxon>Kitasatosporales</taxon>
        <taxon>Streptomycetaceae</taxon>
        <taxon>Streptomyces</taxon>
    </lineage>
</organism>
<evidence type="ECO:0008006" key="3">
    <source>
        <dbReference type="Google" id="ProtNLM"/>
    </source>
</evidence>
<dbReference type="Proteomes" id="UP001474181">
    <property type="component" value="Unassembled WGS sequence"/>
</dbReference>
<gene>
    <name evidence="1" type="ORF">ABT404_48435</name>
</gene>
<keyword evidence="2" id="KW-1185">Reference proteome</keyword>
<accession>A0ABV1XDT5</accession>
<evidence type="ECO:0000313" key="2">
    <source>
        <dbReference type="Proteomes" id="UP001474181"/>
    </source>
</evidence>
<reference evidence="1 2" key="1">
    <citation type="submission" date="2024-06" db="EMBL/GenBank/DDBJ databases">
        <title>The Natural Products Discovery Center: Release of the First 8490 Sequenced Strains for Exploring Actinobacteria Biosynthetic Diversity.</title>
        <authorList>
            <person name="Kalkreuter E."/>
            <person name="Kautsar S.A."/>
            <person name="Yang D."/>
            <person name="Bader C.D."/>
            <person name="Teijaro C.N."/>
            <person name="Fluegel L."/>
            <person name="Davis C.M."/>
            <person name="Simpson J.R."/>
            <person name="Lauterbach L."/>
            <person name="Steele A.D."/>
            <person name="Gui C."/>
            <person name="Meng S."/>
            <person name="Li G."/>
            <person name="Viehrig K."/>
            <person name="Ye F."/>
            <person name="Su P."/>
            <person name="Kiefer A.F."/>
            <person name="Nichols A."/>
            <person name="Cepeda A.J."/>
            <person name="Yan W."/>
            <person name="Fan B."/>
            <person name="Jiang Y."/>
            <person name="Adhikari A."/>
            <person name="Zheng C.-J."/>
            <person name="Schuster L."/>
            <person name="Cowan T.M."/>
            <person name="Smanski M.J."/>
            <person name="Chevrette M.G."/>
            <person name="De Carvalho L.P.S."/>
            <person name="Shen B."/>
        </authorList>
    </citation>
    <scope>NUCLEOTIDE SEQUENCE [LARGE SCALE GENOMIC DNA]</scope>
    <source>
        <strain evidence="1 2">NPDC000234</strain>
    </source>
</reference>
<name>A0ABV1XDT5_9ACTN</name>
<dbReference type="EMBL" id="JBEPEK010000752">
    <property type="protein sequence ID" value="MER7187206.1"/>
    <property type="molecule type" value="Genomic_DNA"/>
</dbReference>
<evidence type="ECO:0000313" key="1">
    <source>
        <dbReference type="EMBL" id="MER7187206.1"/>
    </source>
</evidence>
<protein>
    <recommendedName>
        <fullName evidence="3">Gp5/Type VI secretion system Vgr protein OB-fold domain-containing protein</fullName>
    </recommendedName>
</protein>
<comment type="caution">
    <text evidence="1">The sequence shown here is derived from an EMBL/GenBank/DDBJ whole genome shotgun (WGS) entry which is preliminary data.</text>
</comment>